<reference evidence="2 3" key="1">
    <citation type="journal article" date="2012" name="Stand. Genomic Sci.">
        <title>Genome sequence of the soil bacterium Saccharomonospora azurea type strain (NA-128(T)).</title>
        <authorList>
            <person name="Klenk H.P."/>
            <person name="Held B."/>
            <person name="Lucas S."/>
            <person name="Lapidus A."/>
            <person name="Copeland A."/>
            <person name="Hammon N."/>
            <person name="Pitluck S."/>
            <person name="Goodwin L.A."/>
            <person name="Han C."/>
            <person name="Tapia R."/>
            <person name="Brambilla E.M."/>
            <person name="Potter G."/>
            <person name="Land M."/>
            <person name="Ivanova N."/>
            <person name="Rohde M."/>
            <person name="Goker M."/>
            <person name="Detter J.C."/>
            <person name="Kyrpides N.C."/>
            <person name="Woyke T."/>
        </authorList>
    </citation>
    <scope>NUCLEOTIDE SEQUENCE [LARGE SCALE GENOMIC DNA]</scope>
    <source>
        <strain evidence="2 3">NA-128</strain>
    </source>
</reference>
<accession>H8GFA1</accession>
<evidence type="ECO:0000259" key="1">
    <source>
        <dbReference type="Pfam" id="PF01872"/>
    </source>
</evidence>
<dbReference type="Proteomes" id="UP000004705">
    <property type="component" value="Chromosome"/>
</dbReference>
<feature type="domain" description="Bacterial bifunctional deaminase-reductase C-terminal" evidence="1">
    <location>
        <begin position="3"/>
        <end position="186"/>
    </location>
</feature>
<sequence length="199" mass="22204">MRKLTYLVAQTIDGYIAGPDNDDPSPWFVLEGDHAEPLRDEFPDMHPTHVRPMLGLENTPNKHFDTVLQGRGSYEIGLRHGITNAYRHLRSIVFSTTMTQSPDPTVELVRTDPVATVRALKQDEGRDIWLCGGGRLAATLRDEIDRLIVKLQPIVAGDGIPLFHGAGFRPERYDLTDVRHFGSGVAVLTYDKRSTVSSN</sequence>
<dbReference type="AlphaFoldDB" id="H8GFA1"/>
<dbReference type="OrthoDB" id="195113at2"/>
<dbReference type="EMBL" id="CM001466">
    <property type="protein sequence ID" value="EHY89000.1"/>
    <property type="molecule type" value="Genomic_DNA"/>
</dbReference>
<gene>
    <name evidence="2" type="ORF">SacazDRAFT_02088</name>
</gene>
<dbReference type="GO" id="GO:0008703">
    <property type="term" value="F:5-amino-6-(5-phosphoribosylamino)uracil reductase activity"/>
    <property type="evidence" value="ECO:0007669"/>
    <property type="project" value="InterPro"/>
</dbReference>
<evidence type="ECO:0000313" key="3">
    <source>
        <dbReference type="Proteomes" id="UP000004705"/>
    </source>
</evidence>
<organism evidence="2 3">
    <name type="scientific">Saccharomonospora azurea NA-128</name>
    <dbReference type="NCBI Taxonomy" id="882081"/>
    <lineage>
        <taxon>Bacteria</taxon>
        <taxon>Bacillati</taxon>
        <taxon>Actinomycetota</taxon>
        <taxon>Actinomycetes</taxon>
        <taxon>Pseudonocardiales</taxon>
        <taxon>Pseudonocardiaceae</taxon>
        <taxon>Saccharomonospora</taxon>
    </lineage>
</organism>
<dbReference type="Pfam" id="PF01872">
    <property type="entry name" value="RibD_C"/>
    <property type="match status" value="1"/>
</dbReference>
<evidence type="ECO:0000313" key="2">
    <source>
        <dbReference type="EMBL" id="EHY89000.1"/>
    </source>
</evidence>
<protein>
    <submittedName>
        <fullName evidence="2">Dihydrofolate reductase</fullName>
    </submittedName>
</protein>
<proteinExistence type="predicted"/>
<dbReference type="InterPro" id="IPR050765">
    <property type="entry name" value="Riboflavin_Biosynth_HTPR"/>
</dbReference>
<dbReference type="GO" id="GO:0009231">
    <property type="term" value="P:riboflavin biosynthetic process"/>
    <property type="evidence" value="ECO:0007669"/>
    <property type="project" value="InterPro"/>
</dbReference>
<dbReference type="PANTHER" id="PTHR38011:SF11">
    <property type="entry name" value="2,5-DIAMINO-6-RIBOSYLAMINO-4(3H)-PYRIMIDINONE 5'-PHOSPHATE REDUCTASE"/>
    <property type="match status" value="1"/>
</dbReference>
<dbReference type="InterPro" id="IPR024072">
    <property type="entry name" value="DHFR-like_dom_sf"/>
</dbReference>
<dbReference type="InterPro" id="IPR002734">
    <property type="entry name" value="RibDG_C"/>
</dbReference>
<name>H8GFA1_9PSEU</name>
<keyword evidence="3" id="KW-1185">Reference proteome</keyword>
<dbReference type="Gene3D" id="3.40.430.10">
    <property type="entry name" value="Dihydrofolate Reductase, subunit A"/>
    <property type="match status" value="1"/>
</dbReference>
<dbReference type="RefSeq" id="WP_005441236.1">
    <property type="nucleotide sequence ID" value="NZ_CM001466.1"/>
</dbReference>
<dbReference type="PANTHER" id="PTHR38011">
    <property type="entry name" value="DIHYDROFOLATE REDUCTASE FAMILY PROTEIN (AFU_ORTHOLOGUE AFUA_8G06820)"/>
    <property type="match status" value="1"/>
</dbReference>
<dbReference type="SUPFAM" id="SSF53597">
    <property type="entry name" value="Dihydrofolate reductase-like"/>
    <property type="match status" value="1"/>
</dbReference>
<dbReference type="HOGENOM" id="CLU_043966_4_0_11"/>